<dbReference type="Gene3D" id="3.40.50.150">
    <property type="entry name" value="Vaccinia Virus protein VP39"/>
    <property type="match status" value="1"/>
</dbReference>
<dbReference type="AlphaFoldDB" id="A0A923EBH9"/>
<dbReference type="GO" id="GO:0008168">
    <property type="term" value="F:methyltransferase activity"/>
    <property type="evidence" value="ECO:0007669"/>
    <property type="project" value="UniProtKB-KW"/>
</dbReference>
<comment type="similarity">
    <text evidence="1">Belongs to the methyltransferase superfamily.</text>
</comment>
<dbReference type="PANTHER" id="PTHR44942:SF4">
    <property type="entry name" value="METHYLTRANSFERASE TYPE 11 DOMAIN-CONTAINING PROTEIN"/>
    <property type="match status" value="1"/>
</dbReference>
<sequence length="218" mass="25473">MKEDIVKSFNKIALLDDKWDHNQNYEKLLLSEVDSGLKNALDIGCGTGEFTQKLSKRVDSVLGIDISPIMVEEAKKRHTSNNIQYIVKDFDELNENTKYDCIVSVATFHHLDIETALPKINRILNKNGILIVLDLYDRKGLIDFVLDLVAVPANLILEKLKNGKTKEHVEEIQVWKEHSNLDNYMTYKDLKKIYNNHFGNSIKFKRLLFWRYIMIYRK</sequence>
<evidence type="ECO:0000256" key="3">
    <source>
        <dbReference type="ARBA" id="ARBA00022679"/>
    </source>
</evidence>
<dbReference type="PANTHER" id="PTHR44942">
    <property type="entry name" value="METHYLTRANSF_11 DOMAIN-CONTAINING PROTEIN"/>
    <property type="match status" value="1"/>
</dbReference>
<dbReference type="InterPro" id="IPR051052">
    <property type="entry name" value="Diverse_substrate_MTase"/>
</dbReference>
<evidence type="ECO:0000313" key="5">
    <source>
        <dbReference type="EMBL" id="MBC2398646.1"/>
    </source>
</evidence>
<dbReference type="InterPro" id="IPR029063">
    <property type="entry name" value="SAM-dependent_MTases_sf"/>
</dbReference>
<gene>
    <name evidence="5" type="ORF">HGG79_12810</name>
</gene>
<dbReference type="CDD" id="cd02440">
    <property type="entry name" value="AdoMet_MTases"/>
    <property type="match status" value="1"/>
</dbReference>
<dbReference type="RefSeq" id="WP_051593267.1">
    <property type="nucleotide sequence ID" value="NZ_JAAZWO010000016.1"/>
</dbReference>
<dbReference type="Proteomes" id="UP000563151">
    <property type="component" value="Unassembled WGS sequence"/>
</dbReference>
<name>A0A923EBH9_CLOTT</name>
<dbReference type="EMBL" id="JAAZWO010000016">
    <property type="protein sequence ID" value="MBC2398646.1"/>
    <property type="molecule type" value="Genomic_DNA"/>
</dbReference>
<dbReference type="InterPro" id="IPR013216">
    <property type="entry name" value="Methyltransf_11"/>
</dbReference>
<accession>A0A923EBH9</accession>
<protein>
    <submittedName>
        <fullName evidence="5">Class I SAM-dependent methyltransferase</fullName>
    </submittedName>
</protein>
<keyword evidence="6" id="KW-1185">Reference proteome</keyword>
<evidence type="ECO:0000256" key="1">
    <source>
        <dbReference type="ARBA" id="ARBA00008361"/>
    </source>
</evidence>
<reference evidence="5 6" key="1">
    <citation type="submission" date="2020-04" db="EMBL/GenBank/DDBJ databases">
        <title>Genomic insights into acetone-butanol-ethanol (ABE) fermentation by sequencing solventogenic clostridia strains.</title>
        <authorList>
            <person name="Brown S."/>
        </authorList>
    </citation>
    <scope>NUCLEOTIDE SEQUENCE [LARGE SCALE GENOMIC DNA]</scope>
    <source>
        <strain evidence="5 6">DJ011</strain>
    </source>
</reference>
<comment type="caution">
    <text evidence="5">The sequence shown here is derived from an EMBL/GenBank/DDBJ whole genome shotgun (WGS) entry which is preliminary data.</text>
</comment>
<organism evidence="5 6">
    <name type="scientific">Clostridium tetanomorphum</name>
    <dbReference type="NCBI Taxonomy" id="1553"/>
    <lineage>
        <taxon>Bacteria</taxon>
        <taxon>Bacillati</taxon>
        <taxon>Bacillota</taxon>
        <taxon>Clostridia</taxon>
        <taxon>Eubacteriales</taxon>
        <taxon>Clostridiaceae</taxon>
        <taxon>Clostridium</taxon>
    </lineage>
</organism>
<proteinExistence type="inferred from homology"/>
<evidence type="ECO:0000259" key="4">
    <source>
        <dbReference type="Pfam" id="PF08241"/>
    </source>
</evidence>
<evidence type="ECO:0000313" key="6">
    <source>
        <dbReference type="Proteomes" id="UP000563151"/>
    </source>
</evidence>
<keyword evidence="2 5" id="KW-0489">Methyltransferase</keyword>
<dbReference type="Pfam" id="PF08241">
    <property type="entry name" value="Methyltransf_11"/>
    <property type="match status" value="1"/>
</dbReference>
<dbReference type="GO" id="GO:0032259">
    <property type="term" value="P:methylation"/>
    <property type="evidence" value="ECO:0007669"/>
    <property type="project" value="UniProtKB-KW"/>
</dbReference>
<feature type="domain" description="Methyltransferase type 11" evidence="4">
    <location>
        <begin position="41"/>
        <end position="132"/>
    </location>
</feature>
<dbReference type="SUPFAM" id="SSF53335">
    <property type="entry name" value="S-adenosyl-L-methionine-dependent methyltransferases"/>
    <property type="match status" value="1"/>
</dbReference>
<keyword evidence="3" id="KW-0808">Transferase</keyword>
<evidence type="ECO:0000256" key="2">
    <source>
        <dbReference type="ARBA" id="ARBA00022603"/>
    </source>
</evidence>